<dbReference type="OrthoDB" id="10265322at2759"/>
<organism evidence="2 3">
    <name type="scientific">Fusarium piperis</name>
    <dbReference type="NCBI Taxonomy" id="1435070"/>
    <lineage>
        <taxon>Eukaryota</taxon>
        <taxon>Fungi</taxon>
        <taxon>Dikarya</taxon>
        <taxon>Ascomycota</taxon>
        <taxon>Pezizomycotina</taxon>
        <taxon>Sordariomycetes</taxon>
        <taxon>Hypocreomycetidae</taxon>
        <taxon>Hypocreales</taxon>
        <taxon>Nectriaceae</taxon>
        <taxon>Fusarium</taxon>
        <taxon>Fusarium solani species complex</taxon>
    </lineage>
</organism>
<reference evidence="2" key="1">
    <citation type="submission" date="2022-10" db="EMBL/GenBank/DDBJ databases">
        <title>Tapping the CABI collections for fungal endophytes: first genome assemblies for Collariella, Neodidymelliopsis, Ascochyta clinopodiicola, Didymella pomorum, Didymosphaeria variabile, Neocosmospora piperis and Neocucurbitaria cava.</title>
        <authorList>
            <person name="Hill R."/>
        </authorList>
    </citation>
    <scope>NUCLEOTIDE SEQUENCE</scope>
    <source>
        <strain evidence="2">IMI 366586</strain>
    </source>
</reference>
<accession>A0A9W9BQE4</accession>
<comment type="caution">
    <text evidence="2">The sequence shown here is derived from an EMBL/GenBank/DDBJ whole genome shotgun (WGS) entry which is preliminary data.</text>
</comment>
<proteinExistence type="predicted"/>
<keyword evidence="3" id="KW-1185">Reference proteome</keyword>
<evidence type="ECO:0000313" key="3">
    <source>
        <dbReference type="Proteomes" id="UP001140502"/>
    </source>
</evidence>
<evidence type="ECO:0000313" key="2">
    <source>
        <dbReference type="EMBL" id="KAJ4321492.1"/>
    </source>
</evidence>
<gene>
    <name evidence="2" type="ORF">N0V84_005294</name>
</gene>
<dbReference type="Proteomes" id="UP001140502">
    <property type="component" value="Unassembled WGS sequence"/>
</dbReference>
<protein>
    <submittedName>
        <fullName evidence="2">Uncharacterized protein</fullName>
    </submittedName>
</protein>
<feature type="region of interest" description="Disordered" evidence="1">
    <location>
        <begin position="213"/>
        <end position="241"/>
    </location>
</feature>
<dbReference type="EMBL" id="JAPEUR010000094">
    <property type="protein sequence ID" value="KAJ4321492.1"/>
    <property type="molecule type" value="Genomic_DNA"/>
</dbReference>
<evidence type="ECO:0000256" key="1">
    <source>
        <dbReference type="SAM" id="MobiDB-lite"/>
    </source>
</evidence>
<name>A0A9W9BQE4_9HYPO</name>
<dbReference type="AlphaFoldDB" id="A0A9W9BQE4"/>
<sequence>MAVLASQRVLSCKTLVHLELSSFTFAGGSIGQYAYFSRPVFNPSPKTGTPLAPRYGPEKATILRNPNGVVPITVKDKVLSPNPQGISVGEARGFNDSGFNGDGTELTTYFGSDIGSCNVHLQTGVVRRLTNHPEYPNPLVFSPDNKWMTVMYTRGSGRNTFIAGMRWIPPLVDILPASCCKNGLRRFFHPYLLDFYGDCGDYYCQKIKGDNNGVPGSGATNGPEWNGMADPRCPGSPAPVEEHSDTIPWGVPYVPSSYVTLKAGLAGGIYTLYVKASGEAKVNIAWGKAPEIGTVSDVYRNYSLDGEGFIIGNESVTGSVERLADFLSDWHPDIRQAGAVKGTKKTSPGGFHVSIDIMINDLTTNLDGIEWRSPQSGTWVGWGKS</sequence>